<dbReference type="InterPro" id="IPR013657">
    <property type="entry name" value="SCL35B1-4/HUT1"/>
</dbReference>
<dbReference type="RefSeq" id="XP_001024837.1">
    <property type="nucleotide sequence ID" value="XM_001024837.3"/>
</dbReference>
<evidence type="ECO:0000313" key="8">
    <source>
        <dbReference type="EMBL" id="EAS04592.1"/>
    </source>
</evidence>
<sequence length="366" mass="41126">MKIHGKLLKFSIGVGGIYASYMIYGLVQEKLFKKEYPSIDGKSQDKFRHSFLLLFTQCFFSVILAFIVNKVNQAKTQISFQEKFIMGFFNFVSMIGSNTALGYMSYPLQALFKSCKVLSVLIVGLIFGKVDYPLNQYICGVVVTIGIILFNLCDDMKSGKETQFVGIALILTSLFCDGMLAEKQAEMRKKQNPSSFELMEICSFWCAVLSLAYGAVSGSLITCINFILTHNDILFDVLTIGFLGCIGQVFIFFTIRHFGPVILALVTTTRKFFTVLASIAYFGHNLFFGQWVGVSLVLLGVSYELYEGYKKNSQHNKQKAEQAASHKELPVKENNSETQPLKQNKSSNQQNGKNSNEVDKKHQKQN</sequence>
<dbReference type="GO" id="GO:0005789">
    <property type="term" value="C:endoplasmic reticulum membrane"/>
    <property type="evidence" value="ECO:0007669"/>
    <property type="project" value="TreeGrafter"/>
</dbReference>
<proteinExistence type="predicted"/>
<dbReference type="PANTHER" id="PTHR10778">
    <property type="entry name" value="SOLUTE CARRIER FAMILY 35 MEMBER B"/>
    <property type="match status" value="1"/>
</dbReference>
<dbReference type="GeneID" id="7829939"/>
<feature type="transmembrane region" description="Helical" evidence="7">
    <location>
        <begin position="164"/>
        <end position="181"/>
    </location>
</feature>
<feature type="compositionally biased region" description="Basic and acidic residues" evidence="6">
    <location>
        <begin position="318"/>
        <end position="335"/>
    </location>
</feature>
<dbReference type="HOGENOM" id="CLU_036019_1_0_1"/>
<feature type="region of interest" description="Disordered" evidence="6">
    <location>
        <begin position="316"/>
        <end position="366"/>
    </location>
</feature>
<dbReference type="SUPFAM" id="SSF103481">
    <property type="entry name" value="Multidrug resistance efflux transporter EmrE"/>
    <property type="match status" value="1"/>
</dbReference>
<evidence type="ECO:0000256" key="3">
    <source>
        <dbReference type="ARBA" id="ARBA00022692"/>
    </source>
</evidence>
<keyword evidence="2" id="KW-0813">Transport</keyword>
<dbReference type="InParanoid" id="I7MIN0"/>
<dbReference type="KEGG" id="tet:TTHERM_00239130"/>
<evidence type="ECO:0000256" key="4">
    <source>
        <dbReference type="ARBA" id="ARBA00022989"/>
    </source>
</evidence>
<dbReference type="STRING" id="312017.I7MIN0"/>
<feature type="compositionally biased region" description="Low complexity" evidence="6">
    <location>
        <begin position="342"/>
        <end position="355"/>
    </location>
</feature>
<dbReference type="GO" id="GO:0000139">
    <property type="term" value="C:Golgi membrane"/>
    <property type="evidence" value="ECO:0007669"/>
    <property type="project" value="TreeGrafter"/>
</dbReference>
<feature type="transmembrane region" description="Helical" evidence="7">
    <location>
        <begin position="288"/>
        <end position="306"/>
    </location>
</feature>
<dbReference type="EMBL" id="GG662443">
    <property type="protein sequence ID" value="EAS04592.1"/>
    <property type="molecule type" value="Genomic_DNA"/>
</dbReference>
<keyword evidence="4 7" id="KW-1133">Transmembrane helix</keyword>
<reference evidence="9" key="1">
    <citation type="journal article" date="2006" name="PLoS Biol.">
        <title>Macronuclear genome sequence of the ciliate Tetrahymena thermophila, a model eukaryote.</title>
        <authorList>
            <person name="Eisen J.A."/>
            <person name="Coyne R.S."/>
            <person name="Wu M."/>
            <person name="Wu D."/>
            <person name="Thiagarajan M."/>
            <person name="Wortman J.R."/>
            <person name="Badger J.H."/>
            <person name="Ren Q."/>
            <person name="Amedeo P."/>
            <person name="Jones K.M."/>
            <person name="Tallon L.J."/>
            <person name="Delcher A.L."/>
            <person name="Salzberg S.L."/>
            <person name="Silva J.C."/>
            <person name="Haas B.J."/>
            <person name="Majoros W.H."/>
            <person name="Farzad M."/>
            <person name="Carlton J.M."/>
            <person name="Smith R.K. Jr."/>
            <person name="Garg J."/>
            <person name="Pearlman R.E."/>
            <person name="Karrer K.M."/>
            <person name="Sun L."/>
            <person name="Manning G."/>
            <person name="Elde N.C."/>
            <person name="Turkewitz A.P."/>
            <person name="Asai D.J."/>
            <person name="Wilkes D.E."/>
            <person name="Wang Y."/>
            <person name="Cai H."/>
            <person name="Collins K."/>
            <person name="Stewart B.A."/>
            <person name="Lee S.R."/>
            <person name="Wilamowska K."/>
            <person name="Weinberg Z."/>
            <person name="Ruzzo W.L."/>
            <person name="Wloga D."/>
            <person name="Gaertig J."/>
            <person name="Frankel J."/>
            <person name="Tsao C.-C."/>
            <person name="Gorovsky M.A."/>
            <person name="Keeling P.J."/>
            <person name="Waller R.F."/>
            <person name="Patron N.J."/>
            <person name="Cherry J.M."/>
            <person name="Stover N.A."/>
            <person name="Krieger C.J."/>
            <person name="del Toro C."/>
            <person name="Ryder H.F."/>
            <person name="Williamson S.C."/>
            <person name="Barbeau R.A."/>
            <person name="Hamilton E.P."/>
            <person name="Orias E."/>
        </authorList>
    </citation>
    <scope>NUCLEOTIDE SEQUENCE [LARGE SCALE GENOMIC DNA]</scope>
    <source>
        <strain evidence="9">SB210</strain>
    </source>
</reference>
<dbReference type="OrthoDB" id="312226at2759"/>
<name>I7MIN0_TETTS</name>
<evidence type="ECO:0000313" key="9">
    <source>
        <dbReference type="Proteomes" id="UP000009168"/>
    </source>
</evidence>
<accession>I7MIN0</accession>
<feature type="transmembrane region" description="Helical" evidence="7">
    <location>
        <begin position="7"/>
        <end position="27"/>
    </location>
</feature>
<dbReference type="Pfam" id="PF08449">
    <property type="entry name" value="UAA"/>
    <property type="match status" value="1"/>
</dbReference>
<dbReference type="GO" id="GO:0022857">
    <property type="term" value="F:transmembrane transporter activity"/>
    <property type="evidence" value="ECO:0007669"/>
    <property type="project" value="TreeGrafter"/>
</dbReference>
<dbReference type="InterPro" id="IPR037185">
    <property type="entry name" value="EmrE-like"/>
</dbReference>
<dbReference type="FunCoup" id="I7MIN0">
    <property type="interactions" value="481"/>
</dbReference>
<keyword evidence="9" id="KW-1185">Reference proteome</keyword>
<gene>
    <name evidence="8" type="ORF">TTHERM_00239130</name>
</gene>
<feature type="transmembrane region" description="Helical" evidence="7">
    <location>
        <begin position="47"/>
        <end position="68"/>
    </location>
</feature>
<protein>
    <submittedName>
        <fullName evidence="8">UAA transporter family protein</fullName>
    </submittedName>
</protein>
<evidence type="ECO:0000256" key="7">
    <source>
        <dbReference type="SAM" id="Phobius"/>
    </source>
</evidence>
<feature type="transmembrane region" description="Helical" evidence="7">
    <location>
        <begin position="134"/>
        <end position="152"/>
    </location>
</feature>
<dbReference type="Proteomes" id="UP000009168">
    <property type="component" value="Unassembled WGS sequence"/>
</dbReference>
<feature type="transmembrane region" description="Helical" evidence="7">
    <location>
        <begin position="84"/>
        <end position="104"/>
    </location>
</feature>
<feature type="transmembrane region" description="Helical" evidence="7">
    <location>
        <begin position="202"/>
        <end position="227"/>
    </location>
</feature>
<evidence type="ECO:0000256" key="1">
    <source>
        <dbReference type="ARBA" id="ARBA00004141"/>
    </source>
</evidence>
<keyword evidence="5 7" id="KW-0472">Membrane</keyword>
<feature type="transmembrane region" description="Helical" evidence="7">
    <location>
        <begin position="233"/>
        <end position="255"/>
    </location>
</feature>
<dbReference type="OMA" id="CGAIGQV"/>
<evidence type="ECO:0000256" key="6">
    <source>
        <dbReference type="SAM" id="MobiDB-lite"/>
    </source>
</evidence>
<comment type="subcellular location">
    <subcellularLocation>
        <location evidence="1">Membrane</location>
        <topology evidence="1">Multi-pass membrane protein</topology>
    </subcellularLocation>
</comment>
<evidence type="ECO:0000256" key="5">
    <source>
        <dbReference type="ARBA" id="ARBA00023136"/>
    </source>
</evidence>
<evidence type="ECO:0000256" key="2">
    <source>
        <dbReference type="ARBA" id="ARBA00022448"/>
    </source>
</evidence>
<keyword evidence="3 7" id="KW-0812">Transmembrane</keyword>
<dbReference type="AlphaFoldDB" id="I7MIN0"/>
<dbReference type="eggNOG" id="KOG1580">
    <property type="taxonomic scope" value="Eukaryota"/>
</dbReference>
<organism evidence="8 9">
    <name type="scientific">Tetrahymena thermophila (strain SB210)</name>
    <dbReference type="NCBI Taxonomy" id="312017"/>
    <lineage>
        <taxon>Eukaryota</taxon>
        <taxon>Sar</taxon>
        <taxon>Alveolata</taxon>
        <taxon>Ciliophora</taxon>
        <taxon>Intramacronucleata</taxon>
        <taxon>Oligohymenophorea</taxon>
        <taxon>Hymenostomatida</taxon>
        <taxon>Tetrahymenina</taxon>
        <taxon>Tetrahymenidae</taxon>
        <taxon>Tetrahymena</taxon>
    </lineage>
</organism>